<keyword evidence="4" id="KW-1003">Cell membrane</keyword>
<evidence type="ECO:0000256" key="8">
    <source>
        <dbReference type="ARBA" id="ARBA00023136"/>
    </source>
</evidence>
<dbReference type="Pfam" id="PF11893">
    <property type="entry name" value="DUF3413"/>
    <property type="match status" value="1"/>
</dbReference>
<feature type="transmembrane region" description="Helical" evidence="9">
    <location>
        <begin position="135"/>
        <end position="152"/>
    </location>
</feature>
<evidence type="ECO:0000256" key="4">
    <source>
        <dbReference type="ARBA" id="ARBA00022475"/>
    </source>
</evidence>
<evidence type="ECO:0000256" key="6">
    <source>
        <dbReference type="ARBA" id="ARBA00022692"/>
    </source>
</evidence>
<organism evidence="12 13">
    <name type="scientific">Limnobaculum eriocheiris</name>
    <dbReference type="NCBI Taxonomy" id="2897391"/>
    <lineage>
        <taxon>Bacteria</taxon>
        <taxon>Pseudomonadati</taxon>
        <taxon>Pseudomonadota</taxon>
        <taxon>Gammaproteobacteria</taxon>
        <taxon>Enterobacterales</taxon>
        <taxon>Budviciaceae</taxon>
        <taxon>Limnobaculum</taxon>
    </lineage>
</organism>
<dbReference type="GO" id="GO:0005886">
    <property type="term" value="C:plasma membrane"/>
    <property type="evidence" value="ECO:0007669"/>
    <property type="project" value="UniProtKB-SubCell"/>
</dbReference>
<comment type="caution">
    <text evidence="12">The sequence shown here is derived from an EMBL/GenBank/DDBJ whole genome shotgun (WGS) entry which is preliminary data.</text>
</comment>
<sequence>MVTNRQQYKEKVSQMISWGHWFALFNIILSLVLSSRYLFITDWPGTLLGRIYALVSWLGHFGFITFAVYLLILFPLTFIIMSQRLMRVLSAILATAGLTLLIIDTEVFFRFRLHLNPTVWGLLINPDETELVRDWQLLFICIPVILLIELLFGTWSWQKLRSLNRQTFGKPLAAIFITAFIFTHMAYIWADANFYRPITMQRANLPLSYPMTARRFLEKYGLLDAQAYQDRLIQQGNPEAVDVEYPLAKLSYDERATKYNLLVIVVDGIRNQDMPDDMPKLSALADKNIQFTRHYSSGNMQDTGLFGLFYGISPTYIDSILAGKKSSALITALSQQNYQFGLFSASGFRSPLYRQALLSDFTLPPMVAQSNSATTEQWQEWVNSPGENNPWFSYIQYSNNSILNANADKAPTDFINKYHNSVNDIDQQIDSVMQTLSDKGLLEKTVVVITAAHGVEFNDTRQNVQGFGQNYSRYQLQVPLVIHWPGTPAQKINKMTGHTDIMATLMQRLLHVKNATSTYSQGEDLFTAQRRYPWVTAGDAKQLVVITPDETILISANGRYRTYDANFQQIDKEKPSLSLLLQVLTDVKRFMAN</sequence>
<evidence type="ECO:0000256" key="2">
    <source>
        <dbReference type="ARBA" id="ARBA00009434"/>
    </source>
</evidence>
<comment type="subcellular location">
    <subcellularLocation>
        <location evidence="1">Cell inner membrane</location>
        <topology evidence="1">Multi-pass membrane protein</topology>
    </subcellularLocation>
</comment>
<feature type="domain" description="Sulfatase N-terminal" evidence="10">
    <location>
        <begin position="260"/>
        <end position="508"/>
    </location>
</feature>
<reference evidence="12" key="1">
    <citation type="submission" date="2021-11" db="EMBL/GenBank/DDBJ databases">
        <title>Jinshanibacter sp. isolated from one year old Eriocheir sinensis.</title>
        <authorList>
            <person name="Li J.-Y."/>
            <person name="He W."/>
            <person name="Gao T.-H."/>
        </authorList>
    </citation>
    <scope>NUCLEOTIDE SEQUENCE</scope>
    <source>
        <strain evidence="12">LJY008</strain>
    </source>
</reference>
<evidence type="ECO:0000259" key="10">
    <source>
        <dbReference type="Pfam" id="PF00884"/>
    </source>
</evidence>
<evidence type="ECO:0000256" key="1">
    <source>
        <dbReference type="ARBA" id="ARBA00004429"/>
    </source>
</evidence>
<keyword evidence="6 9" id="KW-0812">Transmembrane</keyword>
<feature type="transmembrane region" description="Helical" evidence="9">
    <location>
        <begin position="51"/>
        <end position="73"/>
    </location>
</feature>
<dbReference type="InterPro" id="IPR047997">
    <property type="entry name" value="YejM_enterobact"/>
</dbReference>
<proteinExistence type="predicted"/>
<comment type="similarity">
    <text evidence="2">To H.influenzae HI_0842.</text>
</comment>
<feature type="domain" description="Inner membrane protein YejM N-terminal" evidence="11">
    <location>
        <begin position="6"/>
        <end position="251"/>
    </location>
</feature>
<dbReference type="Pfam" id="PF00884">
    <property type="entry name" value="Sulfatase"/>
    <property type="match status" value="1"/>
</dbReference>
<dbReference type="InterPro" id="IPR012159">
    <property type="entry name" value="YejM-like"/>
</dbReference>
<feature type="transmembrane region" description="Helical" evidence="9">
    <location>
        <begin position="172"/>
        <end position="190"/>
    </location>
</feature>
<dbReference type="InterPro" id="IPR052701">
    <property type="entry name" value="GAG_Ulvan_Degrading_Sulfatases"/>
</dbReference>
<evidence type="ECO:0000256" key="9">
    <source>
        <dbReference type="SAM" id="Phobius"/>
    </source>
</evidence>
<evidence type="ECO:0000256" key="5">
    <source>
        <dbReference type="ARBA" id="ARBA00022519"/>
    </source>
</evidence>
<dbReference type="Gene3D" id="3.40.720.10">
    <property type="entry name" value="Alkaline Phosphatase, subunit A"/>
    <property type="match status" value="1"/>
</dbReference>
<protein>
    <recommendedName>
        <fullName evidence="3">Inner membrane protein YejM</fullName>
    </recommendedName>
</protein>
<dbReference type="AlphaFoldDB" id="A0A9X1MTX6"/>
<feature type="transmembrane region" description="Helical" evidence="9">
    <location>
        <begin position="21"/>
        <end position="39"/>
    </location>
</feature>
<name>A0A9X1MTX6_9GAMM</name>
<accession>A0A9X1MTX6</accession>
<keyword evidence="7 9" id="KW-1133">Transmembrane helix</keyword>
<dbReference type="PANTHER" id="PTHR43751">
    <property type="entry name" value="SULFATASE"/>
    <property type="match status" value="1"/>
</dbReference>
<feature type="transmembrane region" description="Helical" evidence="9">
    <location>
        <begin position="85"/>
        <end position="103"/>
    </location>
</feature>
<keyword evidence="8 9" id="KW-0472">Membrane</keyword>
<dbReference type="RefSeq" id="WP_230607594.1">
    <property type="nucleotide sequence ID" value="NZ_JAJNAG010000001.1"/>
</dbReference>
<evidence type="ECO:0000256" key="3">
    <source>
        <dbReference type="ARBA" id="ARBA00020918"/>
    </source>
</evidence>
<evidence type="ECO:0000259" key="11">
    <source>
        <dbReference type="Pfam" id="PF11893"/>
    </source>
</evidence>
<evidence type="ECO:0000313" key="13">
    <source>
        <dbReference type="Proteomes" id="UP001139171"/>
    </source>
</evidence>
<dbReference type="PANTHER" id="PTHR43751:SF3">
    <property type="entry name" value="SULFATASE N-TERMINAL DOMAIN-CONTAINING PROTEIN"/>
    <property type="match status" value="1"/>
</dbReference>
<keyword evidence="5" id="KW-0997">Cell inner membrane</keyword>
<gene>
    <name evidence="12" type="primary">yejM</name>
    <name evidence="12" type="ORF">LPW36_00710</name>
</gene>
<dbReference type="SUPFAM" id="SSF53649">
    <property type="entry name" value="Alkaline phosphatase-like"/>
    <property type="match status" value="1"/>
</dbReference>
<dbReference type="PIRSF" id="PIRSF004950">
    <property type="entry name" value="Mmb_sulf_HI0842"/>
    <property type="match status" value="1"/>
</dbReference>
<dbReference type="EMBL" id="JAJNAG010000001">
    <property type="protein sequence ID" value="MCD1124568.1"/>
    <property type="molecule type" value="Genomic_DNA"/>
</dbReference>
<evidence type="ECO:0000256" key="7">
    <source>
        <dbReference type="ARBA" id="ARBA00022989"/>
    </source>
</evidence>
<dbReference type="InterPro" id="IPR017850">
    <property type="entry name" value="Alkaline_phosphatase_core_sf"/>
</dbReference>
<dbReference type="InterPro" id="IPR024588">
    <property type="entry name" value="YejM_N"/>
</dbReference>
<dbReference type="Proteomes" id="UP001139171">
    <property type="component" value="Unassembled WGS sequence"/>
</dbReference>
<evidence type="ECO:0000313" key="12">
    <source>
        <dbReference type="EMBL" id="MCD1124568.1"/>
    </source>
</evidence>
<dbReference type="InterPro" id="IPR000917">
    <property type="entry name" value="Sulfatase_N"/>
</dbReference>
<dbReference type="NCBIfam" id="NF038282">
    <property type="entry name" value="LapC_YejM_PbgA"/>
    <property type="match status" value="1"/>
</dbReference>
<keyword evidence="13" id="KW-1185">Reference proteome</keyword>